<accession>A0A2U2BEF0</accession>
<proteinExistence type="predicted"/>
<reference evidence="1 2" key="1">
    <citation type="submission" date="2018-05" db="EMBL/GenBank/DDBJ databases">
        <title>Marinilabilia rubrum sp. nov., isolated from saltern sediment.</title>
        <authorList>
            <person name="Zhang R."/>
        </authorList>
    </citation>
    <scope>NUCLEOTIDE SEQUENCE [LARGE SCALE GENOMIC DNA]</scope>
    <source>
        <strain evidence="1 2">WTE16</strain>
    </source>
</reference>
<organism evidence="1 2">
    <name type="scientific">Marinilabilia rubra</name>
    <dbReference type="NCBI Taxonomy" id="2162893"/>
    <lineage>
        <taxon>Bacteria</taxon>
        <taxon>Pseudomonadati</taxon>
        <taxon>Bacteroidota</taxon>
        <taxon>Bacteroidia</taxon>
        <taxon>Marinilabiliales</taxon>
        <taxon>Marinilabiliaceae</taxon>
        <taxon>Marinilabilia</taxon>
    </lineage>
</organism>
<name>A0A2U2BEF0_9BACT</name>
<evidence type="ECO:0000313" key="2">
    <source>
        <dbReference type="Proteomes" id="UP000244956"/>
    </source>
</evidence>
<dbReference type="Pfam" id="PF14114">
    <property type="entry name" value="DUF4286"/>
    <property type="match status" value="1"/>
</dbReference>
<comment type="caution">
    <text evidence="1">The sequence shown here is derived from an EMBL/GenBank/DDBJ whole genome shotgun (WGS) entry which is preliminary data.</text>
</comment>
<dbReference type="OrthoDB" id="1120771at2"/>
<keyword evidence="2" id="KW-1185">Reference proteome</keyword>
<dbReference type="Proteomes" id="UP000244956">
    <property type="component" value="Unassembled WGS sequence"/>
</dbReference>
<dbReference type="InterPro" id="IPR025563">
    <property type="entry name" value="DUF4286"/>
</dbReference>
<evidence type="ECO:0000313" key="1">
    <source>
        <dbReference type="EMBL" id="PWE01450.1"/>
    </source>
</evidence>
<protein>
    <submittedName>
        <fullName evidence="1">DUF4286 domain-containing protein</fullName>
    </submittedName>
</protein>
<dbReference type="EMBL" id="QEWP01000001">
    <property type="protein sequence ID" value="PWE01450.1"/>
    <property type="molecule type" value="Genomic_DNA"/>
</dbReference>
<gene>
    <name evidence="1" type="ORF">DDZ16_00365</name>
</gene>
<sequence>MKDKKYIFNASFYTTPDYRHQWEEWLNKDLFPFVAERVPDSESEVFQVLSEVNQDMLVFSVQFRCSTNDQLDYIRKETVPVFNEFRARFGERVTNFNSVLNKLD</sequence>
<dbReference type="AlphaFoldDB" id="A0A2U2BEF0"/>